<comment type="similarity">
    <text evidence="1 3">Belongs to the neutral ceramidase family.</text>
</comment>
<evidence type="ECO:0000313" key="6">
    <source>
        <dbReference type="EMBL" id="KAK9767428.1"/>
    </source>
</evidence>
<dbReference type="PANTHER" id="PTHR12670:SF1">
    <property type="entry name" value="NEUTRAL CERAMIDASE"/>
    <property type="match status" value="1"/>
</dbReference>
<comment type="catalytic activity">
    <reaction evidence="3">
        <text>an N-acylsphing-4-enine + H2O = sphing-4-enine + a fatty acid</text>
        <dbReference type="Rhea" id="RHEA:20856"/>
        <dbReference type="ChEBI" id="CHEBI:15377"/>
        <dbReference type="ChEBI" id="CHEBI:28868"/>
        <dbReference type="ChEBI" id="CHEBI:52639"/>
        <dbReference type="ChEBI" id="CHEBI:57756"/>
        <dbReference type="EC" id="3.5.1.23"/>
    </reaction>
</comment>
<dbReference type="InterPro" id="IPR038445">
    <property type="entry name" value="NCDase_C_sf"/>
</dbReference>
<reference evidence="6 7" key="1">
    <citation type="submission" date="2023-04" db="EMBL/GenBank/DDBJ databases">
        <title>Genome of Basidiobolus ranarum AG-B5.</title>
        <authorList>
            <person name="Stajich J.E."/>
            <person name="Carter-House D."/>
            <person name="Gryganskyi A."/>
        </authorList>
    </citation>
    <scope>NUCLEOTIDE SEQUENCE [LARGE SCALE GENOMIC DNA]</scope>
    <source>
        <strain evidence="6 7">AG-B5</strain>
    </source>
</reference>
<feature type="domain" description="Neutral/alkaline non-lysosomal ceramidase N-terminal" evidence="4">
    <location>
        <begin position="1"/>
        <end position="494"/>
    </location>
</feature>
<proteinExistence type="inferred from homology"/>
<dbReference type="Pfam" id="PF04734">
    <property type="entry name" value="Ceramidase_alk"/>
    <property type="match status" value="1"/>
</dbReference>
<keyword evidence="2 3" id="KW-0378">Hydrolase</keyword>
<sequence>MMGYAKASQKTAGIHLRLRSRAFIVGDPEATEKRIVYVSADLGMISQVIHRRVIETLRTLYGDLYNNDNVALTGTHTHSGPGGWHQYVLYQFTNLGFIEDATRPVVEGIVNSIKRAHDNMIPGFITTSAGDVENGNINRSPWAYEQNPQSERARYSHNTDKEMRLIKFTDEAGEPIGIFNWYAVHCTSMNNENLLISGDNKGYASYALEKEINGEDILTGTGKFVAGFAQSNMGDVSPNTQGPRCLDTGLPCDYKSSTCNDRNELCVARGPGYETGGDTESTRIIGAFQYQTAKKLMNEAKDYIKGSIDFRHQFVDMTKLQVKINSTSTVGLCKPAMGYSFAAGTTDGPGEFDFKQGDSKVKHPFWDIVRSFITKPSEELKKCQSPKPVLLATGETKLPYMWQPRVVDIQILRIGQLVIAVVPGEFTTMSGRRLREAVGKIFAETSDIKDPIVVLAGPSNTYASYVATPEEYSVQRYEGASTIYGPNTLAGYIQLYQEMATAMIQNKPVISLISPPDLTRNAINLQSGVLLDTAPIGKKFGDVLNNVNETYQLGETVSVEFAGGHPKNKVTLEETFLTVEMRTSDDWKIIKNDGDWATKFHWKRKHIAESTVTIQWQIESNTKPGFYRIGYFGANKAFGKINSHFGYSDTFQVTN</sequence>
<evidence type="ECO:0000256" key="1">
    <source>
        <dbReference type="ARBA" id="ARBA00009835"/>
    </source>
</evidence>
<dbReference type="Pfam" id="PF17048">
    <property type="entry name" value="Ceramidse_alk_C"/>
    <property type="match status" value="1"/>
</dbReference>
<dbReference type="PANTHER" id="PTHR12670">
    <property type="entry name" value="CERAMIDASE"/>
    <property type="match status" value="1"/>
</dbReference>
<accession>A0ABR2X0X9</accession>
<gene>
    <name evidence="6" type="ORF">K7432_002787</name>
</gene>
<dbReference type="EC" id="3.5.1.23" evidence="3"/>
<evidence type="ECO:0000259" key="4">
    <source>
        <dbReference type="Pfam" id="PF04734"/>
    </source>
</evidence>
<keyword evidence="3" id="KW-0443">Lipid metabolism</keyword>
<dbReference type="EMBL" id="JASJQH010000078">
    <property type="protein sequence ID" value="KAK9767428.1"/>
    <property type="molecule type" value="Genomic_DNA"/>
</dbReference>
<dbReference type="InterPro" id="IPR031331">
    <property type="entry name" value="NEUT/ALK_ceramidase_C"/>
</dbReference>
<keyword evidence="7" id="KW-1185">Reference proteome</keyword>
<dbReference type="InterPro" id="IPR031329">
    <property type="entry name" value="NEUT/ALK_ceramidase_N"/>
</dbReference>
<comment type="caution">
    <text evidence="6">The sequence shown here is derived from an EMBL/GenBank/DDBJ whole genome shotgun (WGS) entry which is preliminary data.</text>
</comment>
<feature type="domain" description="Neutral/alkaline non-lysosomal ceramidase C-terminal" evidence="5">
    <location>
        <begin position="496"/>
        <end position="653"/>
    </location>
</feature>
<evidence type="ECO:0000256" key="3">
    <source>
        <dbReference type="RuleBase" id="RU366019"/>
    </source>
</evidence>
<dbReference type="Gene3D" id="2.60.40.2300">
    <property type="entry name" value="Neutral/alkaline non-lysosomal ceramidase, C-terminal domain"/>
    <property type="match status" value="1"/>
</dbReference>
<evidence type="ECO:0000259" key="5">
    <source>
        <dbReference type="Pfam" id="PF17048"/>
    </source>
</evidence>
<evidence type="ECO:0000256" key="2">
    <source>
        <dbReference type="ARBA" id="ARBA00022801"/>
    </source>
</evidence>
<protein>
    <recommendedName>
        <fullName evidence="3">Neutral ceramidase</fullName>
        <ecNumber evidence="3">3.5.1.23</ecNumber>
    </recommendedName>
</protein>
<keyword evidence="3" id="KW-0746">Sphingolipid metabolism</keyword>
<organism evidence="6 7">
    <name type="scientific">Basidiobolus ranarum</name>
    <dbReference type="NCBI Taxonomy" id="34480"/>
    <lineage>
        <taxon>Eukaryota</taxon>
        <taxon>Fungi</taxon>
        <taxon>Fungi incertae sedis</taxon>
        <taxon>Zoopagomycota</taxon>
        <taxon>Entomophthoromycotina</taxon>
        <taxon>Basidiobolomycetes</taxon>
        <taxon>Basidiobolales</taxon>
        <taxon>Basidiobolaceae</taxon>
        <taxon>Basidiobolus</taxon>
    </lineage>
</organism>
<evidence type="ECO:0000313" key="7">
    <source>
        <dbReference type="Proteomes" id="UP001479436"/>
    </source>
</evidence>
<name>A0ABR2X0X9_9FUNG</name>
<dbReference type="InterPro" id="IPR006823">
    <property type="entry name" value="Ceramidase_alk"/>
</dbReference>
<dbReference type="Proteomes" id="UP001479436">
    <property type="component" value="Unassembled WGS sequence"/>
</dbReference>